<dbReference type="Proteomes" id="UP000028643">
    <property type="component" value="Unassembled WGS sequence"/>
</dbReference>
<organism evidence="1 2">
    <name type="scientific">Pseudomonas syringae</name>
    <dbReference type="NCBI Taxonomy" id="317"/>
    <lineage>
        <taxon>Bacteria</taxon>
        <taxon>Pseudomonadati</taxon>
        <taxon>Pseudomonadota</taxon>
        <taxon>Gammaproteobacteria</taxon>
        <taxon>Pseudomonadales</taxon>
        <taxon>Pseudomonadaceae</taxon>
        <taxon>Pseudomonas</taxon>
    </lineage>
</organism>
<name>A0A085VJL6_PSESX</name>
<evidence type="ECO:0000313" key="2">
    <source>
        <dbReference type="Proteomes" id="UP000028643"/>
    </source>
</evidence>
<dbReference type="AlphaFoldDB" id="A0A085VJL6"/>
<evidence type="ECO:0000313" key="1">
    <source>
        <dbReference type="EMBL" id="KFE55629.1"/>
    </source>
</evidence>
<protein>
    <submittedName>
        <fullName evidence="1">Amidase</fullName>
    </submittedName>
</protein>
<sequence>MMTRRHFIRRRPFSSLLLLILFAVAVLVWQNRVALHAFPGIISAYTAKEYCSCRYVVLNSADYCRVYVRQYVPSTLTDDAANKRVTASGLGRSSVAAWQGERQGCRLVPQTP</sequence>
<dbReference type="PATRIC" id="fig|317.174.peg.513"/>
<dbReference type="EMBL" id="JPQT01000031">
    <property type="protein sequence ID" value="KFE55629.1"/>
    <property type="molecule type" value="Genomic_DNA"/>
</dbReference>
<gene>
    <name evidence="1" type="ORF">IV02_02510</name>
</gene>
<comment type="caution">
    <text evidence="1">The sequence shown here is derived from an EMBL/GenBank/DDBJ whole genome shotgun (WGS) entry which is preliminary data.</text>
</comment>
<proteinExistence type="predicted"/>
<dbReference type="RefSeq" id="WP_044901609.1">
    <property type="nucleotide sequence ID" value="NZ_JPQT01000031.1"/>
</dbReference>
<reference evidence="1 2" key="1">
    <citation type="submission" date="2014-07" db="EMBL/GenBank/DDBJ databases">
        <title>Draft Genome Sequences of Environmental Pseudomonas syringae strains.</title>
        <authorList>
            <person name="Baltrus D.A."/>
            <person name="Berge O."/>
            <person name="Morris C."/>
        </authorList>
    </citation>
    <scope>NUCLEOTIDE SEQUENCE [LARGE SCALE GENOMIC DNA]</scope>
    <source>
        <strain evidence="1 2">CEB003</strain>
    </source>
</reference>
<accession>A0A085VJL6</accession>